<dbReference type="Proteomes" id="UP000184096">
    <property type="component" value="Chromosome I"/>
</dbReference>
<dbReference type="PIRSF" id="PIRSF017082">
    <property type="entry name" value="YflP"/>
    <property type="match status" value="1"/>
</dbReference>
<gene>
    <name evidence="2" type="ORF">SAMN05444170_5687</name>
</gene>
<protein>
    <submittedName>
        <fullName evidence="2">Tripartite-type tricarboxylate transporter, receptor component TctC</fullName>
    </submittedName>
</protein>
<dbReference type="EMBL" id="LT670849">
    <property type="protein sequence ID" value="SHN83865.1"/>
    <property type="molecule type" value="Genomic_DNA"/>
</dbReference>
<dbReference type="PANTHER" id="PTHR42928">
    <property type="entry name" value="TRICARBOXYLATE-BINDING PROTEIN"/>
    <property type="match status" value="1"/>
</dbReference>
<dbReference type="PANTHER" id="PTHR42928:SF5">
    <property type="entry name" value="BLR1237 PROTEIN"/>
    <property type="match status" value="1"/>
</dbReference>
<organism evidence="2 3">
    <name type="scientific">Bradyrhizobium erythrophlei</name>
    <dbReference type="NCBI Taxonomy" id="1437360"/>
    <lineage>
        <taxon>Bacteria</taxon>
        <taxon>Pseudomonadati</taxon>
        <taxon>Pseudomonadota</taxon>
        <taxon>Alphaproteobacteria</taxon>
        <taxon>Hyphomicrobiales</taxon>
        <taxon>Nitrobacteraceae</taxon>
        <taxon>Bradyrhizobium</taxon>
    </lineage>
</organism>
<accession>A0A1M7ULT9</accession>
<comment type="similarity">
    <text evidence="1">Belongs to the UPF0065 (bug) family.</text>
</comment>
<dbReference type="InterPro" id="IPR042100">
    <property type="entry name" value="Bug_dom1"/>
</dbReference>
<evidence type="ECO:0000313" key="3">
    <source>
        <dbReference type="Proteomes" id="UP000184096"/>
    </source>
</evidence>
<keyword evidence="2" id="KW-0675">Receptor</keyword>
<proteinExistence type="inferred from homology"/>
<dbReference type="Gene3D" id="3.40.190.10">
    <property type="entry name" value="Periplasmic binding protein-like II"/>
    <property type="match status" value="1"/>
</dbReference>
<dbReference type="InterPro" id="IPR005064">
    <property type="entry name" value="BUG"/>
</dbReference>
<sequence length="328" mass="34338">MIEALLAAPLRRAAMIIILSVLVTAPAGRDALAEEYPSRTVSLVVAYPAGGGVDTVGRVIAQKLTEALGQQVVVVNRPGGGSVIGTRDVARARPDGYTLLLMVTGAALAANPGYDIEKDFEAISLIALVPVVIMSNPSVPAKSLAEVIALAKREGAKLTVGTPPSPTLNYFGAEQFKAMTGTDITIVTYKGTGPLTNDLVGGHVMLAFNTLPPAIGNIQSGALRAIAVGSPSRVAAIPDVPTLAESGLPDLEIVQYYGLVAPATTPQPIIERLNTELRKILTSEDVKKRLIDAGGDPIPSTPAEYARNIQREEKKWQAVIKTLGLVVN</sequence>
<dbReference type="CDD" id="cd13578">
    <property type="entry name" value="PBP2_Bug27"/>
    <property type="match status" value="1"/>
</dbReference>
<dbReference type="SUPFAM" id="SSF53850">
    <property type="entry name" value="Periplasmic binding protein-like II"/>
    <property type="match status" value="1"/>
</dbReference>
<name>A0A1M7ULT9_9BRAD</name>
<reference evidence="3" key="1">
    <citation type="submission" date="2016-11" db="EMBL/GenBank/DDBJ databases">
        <authorList>
            <person name="Varghese N."/>
            <person name="Submissions S."/>
        </authorList>
    </citation>
    <scope>NUCLEOTIDE SEQUENCE [LARGE SCALE GENOMIC DNA]</scope>
    <source>
        <strain evidence="3">GAS401</strain>
    </source>
</reference>
<evidence type="ECO:0000256" key="1">
    <source>
        <dbReference type="ARBA" id="ARBA00006987"/>
    </source>
</evidence>
<dbReference type="Gene3D" id="3.40.190.150">
    <property type="entry name" value="Bordetella uptake gene, domain 1"/>
    <property type="match status" value="1"/>
</dbReference>
<keyword evidence="3" id="KW-1185">Reference proteome</keyword>
<dbReference type="Pfam" id="PF03401">
    <property type="entry name" value="TctC"/>
    <property type="match status" value="1"/>
</dbReference>
<dbReference type="AlphaFoldDB" id="A0A1M7ULT9"/>
<evidence type="ECO:0000313" key="2">
    <source>
        <dbReference type="EMBL" id="SHN83865.1"/>
    </source>
</evidence>